<reference evidence="3" key="1">
    <citation type="submission" date="2020-08" db="EMBL/GenBank/DDBJ databases">
        <title>Genome sequencing and assembly of the red palm weevil Rhynchophorus ferrugineus.</title>
        <authorList>
            <person name="Dias G.B."/>
            <person name="Bergman C.M."/>
            <person name="Manee M."/>
        </authorList>
    </citation>
    <scope>NUCLEOTIDE SEQUENCE</scope>
    <source>
        <strain evidence="3">AA-2017</strain>
        <tissue evidence="3">Whole larva</tissue>
    </source>
</reference>
<dbReference type="Pfam" id="PF03067">
    <property type="entry name" value="LPMO_10"/>
    <property type="match status" value="1"/>
</dbReference>
<evidence type="ECO:0000259" key="2">
    <source>
        <dbReference type="Pfam" id="PF03067"/>
    </source>
</evidence>
<dbReference type="EMBL" id="JAACXV010000310">
    <property type="protein sequence ID" value="KAF7280260.1"/>
    <property type="molecule type" value="Genomic_DNA"/>
</dbReference>
<evidence type="ECO:0000313" key="3">
    <source>
        <dbReference type="EMBL" id="KAF7280260.1"/>
    </source>
</evidence>
<dbReference type="OrthoDB" id="64893at2759"/>
<comment type="caution">
    <text evidence="3">The sequence shown here is derived from an EMBL/GenBank/DDBJ whole genome shotgun (WGS) entry which is preliminary data.</text>
</comment>
<dbReference type="AlphaFoldDB" id="A0A834MHI5"/>
<name>A0A834MHI5_RHYFE</name>
<dbReference type="InterPro" id="IPR004302">
    <property type="entry name" value="Cellulose/chitin-bd_N"/>
</dbReference>
<dbReference type="SUPFAM" id="SSF144122">
    <property type="entry name" value="Tim10-like"/>
    <property type="match status" value="1"/>
</dbReference>
<organism evidence="3 4">
    <name type="scientific">Rhynchophorus ferrugineus</name>
    <name type="common">Red palm weevil</name>
    <name type="synonym">Curculio ferrugineus</name>
    <dbReference type="NCBI Taxonomy" id="354439"/>
    <lineage>
        <taxon>Eukaryota</taxon>
        <taxon>Metazoa</taxon>
        <taxon>Ecdysozoa</taxon>
        <taxon>Arthropoda</taxon>
        <taxon>Hexapoda</taxon>
        <taxon>Insecta</taxon>
        <taxon>Pterygota</taxon>
        <taxon>Neoptera</taxon>
        <taxon>Endopterygota</taxon>
        <taxon>Coleoptera</taxon>
        <taxon>Polyphaga</taxon>
        <taxon>Cucujiformia</taxon>
        <taxon>Curculionidae</taxon>
        <taxon>Dryophthorinae</taxon>
        <taxon>Rhynchophorus</taxon>
    </lineage>
</organism>
<dbReference type="InterPro" id="IPR004217">
    <property type="entry name" value="Tim10-like"/>
</dbReference>
<proteinExistence type="predicted"/>
<evidence type="ECO:0000259" key="1">
    <source>
        <dbReference type="Pfam" id="PF02953"/>
    </source>
</evidence>
<dbReference type="Gene3D" id="1.10.287.810">
    <property type="entry name" value="Mitochondrial import inner membrane translocase subunit tim13 like domains"/>
    <property type="match status" value="1"/>
</dbReference>
<dbReference type="Pfam" id="PF02953">
    <property type="entry name" value="zf-Tim10_DDP"/>
    <property type="match status" value="1"/>
</dbReference>
<feature type="domain" description="Tim10-like" evidence="1">
    <location>
        <begin position="25"/>
        <end position="84"/>
    </location>
</feature>
<sequence length="293" mass="33070">MSTDFDTSSLSGLSTKAGDKDLQEFLMVEKQKAQFNAQIHEFNDFCWEKCVEKASNKLDSRTETCLTNCVDRFIDVSLLITNSFFIAQVMGHGYMVSPINRASRWRLDITNYDIPHNYEDNQFFCGGYSVQYNVNGGKCGPCGDNWNDTVPRSNENGGLYGQGVVVAEYVSGDIIEVHVLITANHKGKISYQLCNLEHPDLPEEDDCFEDLWLEDGNLTQSIHPDDYAVVSYVKLPDEFVCDRCVLRWHYSAGNNWGVCEDGTQAVGCGPQETFRSCADIAIRPLFNKEWVSE</sequence>
<dbReference type="InterPro" id="IPR035427">
    <property type="entry name" value="Tim10-like_dom_sf"/>
</dbReference>
<keyword evidence="4" id="KW-1185">Reference proteome</keyword>
<evidence type="ECO:0000313" key="4">
    <source>
        <dbReference type="Proteomes" id="UP000625711"/>
    </source>
</evidence>
<evidence type="ECO:0008006" key="5">
    <source>
        <dbReference type="Google" id="ProtNLM"/>
    </source>
</evidence>
<protein>
    <recommendedName>
        <fullName evidence="5">Chitin-binding type-4 domain-containing protein</fullName>
    </recommendedName>
</protein>
<accession>A0A834MHI5</accession>
<dbReference type="Proteomes" id="UP000625711">
    <property type="component" value="Unassembled WGS sequence"/>
</dbReference>
<gene>
    <name evidence="3" type="ORF">GWI33_006256</name>
</gene>
<feature type="domain" description="Chitin-binding type-4" evidence="2">
    <location>
        <begin position="92"/>
        <end position="280"/>
    </location>
</feature>